<organism evidence="2 3">
    <name type="scientific">Prevotella melaninogenica</name>
    <dbReference type="NCBI Taxonomy" id="28132"/>
    <lineage>
        <taxon>Bacteria</taxon>
        <taxon>Pseudomonadati</taxon>
        <taxon>Bacteroidota</taxon>
        <taxon>Bacteroidia</taxon>
        <taxon>Bacteroidales</taxon>
        <taxon>Prevotellaceae</taxon>
        <taxon>Prevotella</taxon>
    </lineage>
</organism>
<accession>A0A7D4JYV6</accession>
<proteinExistence type="predicted"/>
<feature type="signal peptide" evidence="1">
    <location>
        <begin position="1"/>
        <end position="21"/>
    </location>
</feature>
<evidence type="ECO:0000313" key="2">
    <source>
        <dbReference type="EMBL" id="QKH88260.1"/>
    </source>
</evidence>
<reference evidence="2 3" key="1">
    <citation type="submission" date="2020-05" db="EMBL/GenBank/DDBJ databases">
        <title>FDA dAtabase for Regulatory Grade micrObial Sequences (FDA-ARGOS): Supporting development and validation of Infectious Disease Dx tests.</title>
        <authorList>
            <person name="Moreno J."/>
            <person name="Tallon L."/>
            <person name="Sadzewicz L."/>
            <person name="Zhao X."/>
            <person name="Vavikolanu K."/>
            <person name="Mehta A."/>
            <person name="Aluvathingal J."/>
            <person name="Nadendla S."/>
            <person name="Myers T."/>
            <person name="Yan Y."/>
            <person name="Sichtig H."/>
        </authorList>
    </citation>
    <scope>NUCLEOTIDE SEQUENCE [LARGE SCALE GENOMIC DNA]</scope>
    <source>
        <strain evidence="2 3">FDAARGOS_760</strain>
    </source>
</reference>
<protein>
    <recommendedName>
        <fullName evidence="4">Lipocalin-like domain-containing protein</fullName>
    </recommendedName>
</protein>
<sequence length="124" mass="14225">MRYYLLSILLSVLLAACGRNDGPVYPKEFIGNWVGVEKTNIGMRPTLDVTDSTVAFDPGAGDTCKWFNSYHFVNDSLFLVYDENDTNRCKVMELHDSILTIKGLLWYEDKEVSFVRQKKGYSRL</sequence>
<evidence type="ECO:0000256" key="1">
    <source>
        <dbReference type="SAM" id="SignalP"/>
    </source>
</evidence>
<dbReference type="RefSeq" id="WP_004360326.1">
    <property type="nucleotide sequence ID" value="NZ_CP054010.1"/>
</dbReference>
<evidence type="ECO:0000313" key="3">
    <source>
        <dbReference type="Proteomes" id="UP000500843"/>
    </source>
</evidence>
<dbReference type="PROSITE" id="PS51257">
    <property type="entry name" value="PROKAR_LIPOPROTEIN"/>
    <property type="match status" value="1"/>
</dbReference>
<dbReference type="EMBL" id="CP054010">
    <property type="protein sequence ID" value="QKH88260.1"/>
    <property type="molecule type" value="Genomic_DNA"/>
</dbReference>
<gene>
    <name evidence="2" type="ORF">FIU21_04770</name>
</gene>
<name>A0A7D4JYV6_9BACT</name>
<feature type="chain" id="PRO_5028814192" description="Lipocalin-like domain-containing protein" evidence="1">
    <location>
        <begin position="22"/>
        <end position="124"/>
    </location>
</feature>
<dbReference type="Proteomes" id="UP000500843">
    <property type="component" value="Chromosome 1"/>
</dbReference>
<evidence type="ECO:0008006" key="4">
    <source>
        <dbReference type="Google" id="ProtNLM"/>
    </source>
</evidence>
<dbReference type="AlphaFoldDB" id="A0A7D4JYV6"/>
<keyword evidence="1" id="KW-0732">Signal</keyword>